<feature type="transmembrane region" description="Helical" evidence="2">
    <location>
        <begin position="71"/>
        <end position="97"/>
    </location>
</feature>
<sequence>MASSAYDELRQPFLPLHSEVEQNDPRPRWRDDTSTRDAEESASLASSSPSVLSQRYVALVKRAKKNVKRTLALTFLAFASRTMWSQAPLSIFITLVWTQHLEYVGYATAIVGLCQVASSALARFLLQRFQLFNTPFLVGTSILGILATVVSTYTIFWIQYGTCHGNRSALLLFLSMGLWGMVWGVSESILPVVFSESDSLVETKSFQMCSRLIRSGTIVGNALVLGLFYTLGNEWTIVNCAIVVVVGLFLNLQVFFLTCSLRMLPLDLDDDDDDDETETFNDPVGDGGQQVFTDMPLEEECVYAELSEDPDTGATDLENDDVTDGVGPTKRCCSWTKVGGVLILTTASEVLSAFAGGMSIRYFPVYFAKSVGLDPLRVQLLHLLVPAGQWLSPMMVAKLVQRSGPLRASIGVQWVFVALLVSMIALQAKGAFTWVVCILYIMHGSLLNSTSSFIDMIVAQNHPDGESSKLRMANALQLLLWSTGAAFGGYVAGHYGMHVSFYITGAIQLGASIPLLVLYCVQPGGDILEMEDHFRDYQSISNVNYYQQGQDYSSSQGSVVFQDCLSEMGSCKEERNHCSQATSPGISDTTSETHSITSSDHDVMSTVSF</sequence>
<keyword evidence="2" id="KW-0472">Membrane</keyword>
<keyword evidence="2" id="KW-1133">Transmembrane helix</keyword>
<feature type="transmembrane region" description="Helical" evidence="2">
    <location>
        <begin position="380"/>
        <end position="399"/>
    </location>
</feature>
<feature type="transmembrane region" description="Helical" evidence="2">
    <location>
        <begin position="103"/>
        <end position="124"/>
    </location>
</feature>
<feature type="transmembrane region" description="Helical" evidence="2">
    <location>
        <begin position="235"/>
        <end position="257"/>
    </location>
</feature>
<gene>
    <name evidence="3" type="ORF">IV203_033248</name>
</gene>
<evidence type="ECO:0000256" key="2">
    <source>
        <dbReference type="SAM" id="Phobius"/>
    </source>
</evidence>
<feature type="compositionally biased region" description="Polar residues" evidence="1">
    <location>
        <begin position="578"/>
        <end position="598"/>
    </location>
</feature>
<dbReference type="OrthoDB" id="541403at2759"/>
<keyword evidence="2" id="KW-0812">Transmembrane</keyword>
<proteinExistence type="predicted"/>
<evidence type="ECO:0000313" key="4">
    <source>
        <dbReference type="Proteomes" id="UP000693970"/>
    </source>
</evidence>
<feature type="transmembrane region" description="Helical" evidence="2">
    <location>
        <begin position="406"/>
        <end position="426"/>
    </location>
</feature>
<accession>A0A9K3PFK5</accession>
<reference evidence="3" key="1">
    <citation type="journal article" date="2021" name="Sci. Rep.">
        <title>Diploid genomic architecture of Nitzschia inconspicua, an elite biomass production diatom.</title>
        <authorList>
            <person name="Oliver A."/>
            <person name="Podell S."/>
            <person name="Pinowska A."/>
            <person name="Traller J.C."/>
            <person name="Smith S.R."/>
            <person name="McClure R."/>
            <person name="Beliaev A."/>
            <person name="Bohutskyi P."/>
            <person name="Hill E.A."/>
            <person name="Rabines A."/>
            <person name="Zheng H."/>
            <person name="Allen L.Z."/>
            <person name="Kuo A."/>
            <person name="Grigoriev I.V."/>
            <person name="Allen A.E."/>
            <person name="Hazlebeck D."/>
            <person name="Allen E.E."/>
        </authorList>
    </citation>
    <scope>NUCLEOTIDE SEQUENCE</scope>
    <source>
        <strain evidence="3">Hildebrandi</strain>
    </source>
</reference>
<keyword evidence="4" id="KW-1185">Reference proteome</keyword>
<feature type="transmembrane region" description="Helical" evidence="2">
    <location>
        <begin position="499"/>
        <end position="521"/>
    </location>
</feature>
<feature type="compositionally biased region" description="Basic and acidic residues" evidence="1">
    <location>
        <begin position="18"/>
        <end position="39"/>
    </location>
</feature>
<feature type="transmembrane region" description="Helical" evidence="2">
    <location>
        <begin position="211"/>
        <end position="229"/>
    </location>
</feature>
<evidence type="ECO:0000313" key="3">
    <source>
        <dbReference type="EMBL" id="KAG7345717.1"/>
    </source>
</evidence>
<dbReference type="PANTHER" id="PTHR23525:SF1">
    <property type="entry name" value="NODULIN-LIKE DOMAIN-CONTAINING PROTEIN"/>
    <property type="match status" value="1"/>
</dbReference>
<evidence type="ECO:0000256" key="1">
    <source>
        <dbReference type="SAM" id="MobiDB-lite"/>
    </source>
</evidence>
<reference evidence="3" key="2">
    <citation type="submission" date="2021-04" db="EMBL/GenBank/DDBJ databases">
        <authorList>
            <person name="Podell S."/>
        </authorList>
    </citation>
    <scope>NUCLEOTIDE SEQUENCE</scope>
    <source>
        <strain evidence="3">Hildebrandi</strain>
    </source>
</reference>
<dbReference type="PANTHER" id="PTHR23525">
    <property type="entry name" value="TRANSPORTER, PUTATIVE-RELATED"/>
    <property type="match status" value="1"/>
</dbReference>
<protein>
    <submittedName>
        <fullName evidence="3">Uncharacterized protein</fullName>
    </submittedName>
</protein>
<feature type="region of interest" description="Disordered" evidence="1">
    <location>
        <begin position="1"/>
        <end position="46"/>
    </location>
</feature>
<comment type="caution">
    <text evidence="3">The sequence shown here is derived from an EMBL/GenBank/DDBJ whole genome shotgun (WGS) entry which is preliminary data.</text>
</comment>
<feature type="region of interest" description="Disordered" evidence="1">
    <location>
        <begin position="576"/>
        <end position="609"/>
    </location>
</feature>
<dbReference type="AlphaFoldDB" id="A0A9K3PFK5"/>
<name>A0A9K3PFK5_9STRA</name>
<feature type="transmembrane region" description="Helical" evidence="2">
    <location>
        <begin position="338"/>
        <end position="360"/>
    </location>
</feature>
<feature type="transmembrane region" description="Helical" evidence="2">
    <location>
        <begin position="136"/>
        <end position="158"/>
    </location>
</feature>
<dbReference type="EMBL" id="JAGRRH010000022">
    <property type="protein sequence ID" value="KAG7345717.1"/>
    <property type="molecule type" value="Genomic_DNA"/>
</dbReference>
<feature type="transmembrane region" description="Helical" evidence="2">
    <location>
        <begin position="475"/>
        <end position="493"/>
    </location>
</feature>
<organism evidence="3 4">
    <name type="scientific">Nitzschia inconspicua</name>
    <dbReference type="NCBI Taxonomy" id="303405"/>
    <lineage>
        <taxon>Eukaryota</taxon>
        <taxon>Sar</taxon>
        <taxon>Stramenopiles</taxon>
        <taxon>Ochrophyta</taxon>
        <taxon>Bacillariophyta</taxon>
        <taxon>Bacillariophyceae</taxon>
        <taxon>Bacillariophycidae</taxon>
        <taxon>Bacillariales</taxon>
        <taxon>Bacillariaceae</taxon>
        <taxon>Nitzschia</taxon>
    </lineage>
</organism>
<dbReference type="Proteomes" id="UP000693970">
    <property type="component" value="Unassembled WGS sequence"/>
</dbReference>
<feature type="transmembrane region" description="Helical" evidence="2">
    <location>
        <begin position="432"/>
        <end position="454"/>
    </location>
</feature>
<feature type="transmembrane region" description="Helical" evidence="2">
    <location>
        <begin position="170"/>
        <end position="190"/>
    </location>
</feature>